<evidence type="ECO:0000313" key="1">
    <source>
        <dbReference type="EMBL" id="JAH38493.1"/>
    </source>
</evidence>
<reference evidence="1" key="2">
    <citation type="journal article" date="2015" name="Fish Shellfish Immunol.">
        <title>Early steps in the European eel (Anguilla anguilla)-Vibrio vulnificus interaction in the gills: Role of the RtxA13 toxin.</title>
        <authorList>
            <person name="Callol A."/>
            <person name="Pajuelo D."/>
            <person name="Ebbesson L."/>
            <person name="Teles M."/>
            <person name="MacKenzie S."/>
            <person name="Amaro C."/>
        </authorList>
    </citation>
    <scope>NUCLEOTIDE SEQUENCE</scope>
</reference>
<dbReference type="AlphaFoldDB" id="A0A0E9SDA2"/>
<name>A0A0E9SDA2_ANGAN</name>
<dbReference type="EMBL" id="GBXM01070084">
    <property type="protein sequence ID" value="JAH38493.1"/>
    <property type="molecule type" value="Transcribed_RNA"/>
</dbReference>
<accession>A0A0E9SDA2</accession>
<organism evidence="1">
    <name type="scientific">Anguilla anguilla</name>
    <name type="common">European freshwater eel</name>
    <name type="synonym">Muraena anguilla</name>
    <dbReference type="NCBI Taxonomy" id="7936"/>
    <lineage>
        <taxon>Eukaryota</taxon>
        <taxon>Metazoa</taxon>
        <taxon>Chordata</taxon>
        <taxon>Craniata</taxon>
        <taxon>Vertebrata</taxon>
        <taxon>Euteleostomi</taxon>
        <taxon>Actinopterygii</taxon>
        <taxon>Neopterygii</taxon>
        <taxon>Teleostei</taxon>
        <taxon>Anguilliformes</taxon>
        <taxon>Anguillidae</taxon>
        <taxon>Anguilla</taxon>
    </lineage>
</organism>
<sequence length="29" mass="3409">MPNTRKFISHVPSVIILYCAVRCQRMMLT</sequence>
<reference evidence="1" key="1">
    <citation type="submission" date="2014-11" db="EMBL/GenBank/DDBJ databases">
        <authorList>
            <person name="Amaro Gonzalez C."/>
        </authorList>
    </citation>
    <scope>NUCLEOTIDE SEQUENCE</scope>
</reference>
<proteinExistence type="predicted"/>
<protein>
    <submittedName>
        <fullName evidence="1">Uncharacterized protein</fullName>
    </submittedName>
</protein>